<protein>
    <recommendedName>
        <fullName evidence="2">Pseudouridine synthase RsuA/RluA-like domain-containing protein</fullName>
    </recommendedName>
</protein>
<dbReference type="GO" id="GO:0009982">
    <property type="term" value="F:pseudouridine synthase activity"/>
    <property type="evidence" value="ECO:0007669"/>
    <property type="project" value="InterPro"/>
</dbReference>
<dbReference type="SUPFAM" id="SSF55120">
    <property type="entry name" value="Pseudouridine synthase"/>
    <property type="match status" value="2"/>
</dbReference>
<dbReference type="PANTHER" id="PTHR21600">
    <property type="entry name" value="MITOCHONDRIAL RNA PSEUDOURIDINE SYNTHASE"/>
    <property type="match status" value="1"/>
</dbReference>
<dbReference type="InterPro" id="IPR020103">
    <property type="entry name" value="PsdUridine_synth_cat_dom_sf"/>
</dbReference>
<dbReference type="InterPro" id="IPR050188">
    <property type="entry name" value="RluA_PseudoU_synthase"/>
</dbReference>
<feature type="domain" description="Pseudouridine synthase RsuA/RluA-like" evidence="2">
    <location>
        <begin position="65"/>
        <end position="181"/>
    </location>
</feature>
<dbReference type="GO" id="GO:0000455">
    <property type="term" value="P:enzyme-directed rRNA pseudouridine synthesis"/>
    <property type="evidence" value="ECO:0007669"/>
    <property type="project" value="TreeGrafter"/>
</dbReference>
<organism evidence="3">
    <name type="scientific">Trieres chinensis</name>
    <name type="common">Marine centric diatom</name>
    <name type="synonym">Odontella sinensis</name>
    <dbReference type="NCBI Taxonomy" id="1514140"/>
    <lineage>
        <taxon>Eukaryota</taxon>
        <taxon>Sar</taxon>
        <taxon>Stramenopiles</taxon>
        <taxon>Ochrophyta</taxon>
        <taxon>Bacillariophyta</taxon>
        <taxon>Mediophyceae</taxon>
        <taxon>Biddulphiophycidae</taxon>
        <taxon>Eupodiscales</taxon>
        <taxon>Parodontellaceae</taxon>
        <taxon>Trieres</taxon>
    </lineage>
</organism>
<accession>A0A7S1YWM8</accession>
<name>A0A7S1YWM8_TRICV</name>
<evidence type="ECO:0000256" key="1">
    <source>
        <dbReference type="SAM" id="MobiDB-lite"/>
    </source>
</evidence>
<feature type="region of interest" description="Disordered" evidence="1">
    <location>
        <begin position="328"/>
        <end position="359"/>
    </location>
</feature>
<sequence length="533" mass="58395">MAEAVDRKTIPMDDPCWGTSELHRHDLFHLLRRIDEGAFGSIVEDVSHGGHRRPPPLILHEDARYLALNKPPDLRMDGPHPATVHKLLTYWYPPPSLLARVAARDGDGDGDPGRSLVDEVSSLAKHNDLPDNSLRPCHQLDYATSGVLLVARDRRAAGAAGRSFQDRTARKAYLAVVRGHVDPDSYPALPPGSLDGWSNGSVERGYRSTRVNKGKGTYVGFVPPHGMFHMWKGMMGKRRRRGGGTAGGEAPAVAVGETAESFPRQNKRLKDEERKAFLVPDPQLSTDEEERLMGMKWAQARAEAKFVEVFRKMSEQYNAAHRNIANEESSAAVSNQPAQGLGNSSRGRGGRSSEPLPPLFRIKGEDPNSFYVCAALAEVPGEFRCEVQPSDAHKSWKCSVSAINTTGDGSLDFKPSLTRCVVLWKGRMASQEEGLSEIEVTKLRLEPRTGRRHQLRLHLAAVAGHAITGDVAYGGHSALVGTRCDRMCLHAHSLRIPLPSGVDDNTDKEFLAPDPFDVVVGPDGRDTLQVLGH</sequence>
<reference evidence="3" key="1">
    <citation type="submission" date="2021-01" db="EMBL/GenBank/DDBJ databases">
        <authorList>
            <person name="Corre E."/>
            <person name="Pelletier E."/>
            <person name="Niang G."/>
            <person name="Scheremetjew M."/>
            <person name="Finn R."/>
            <person name="Kale V."/>
            <person name="Holt S."/>
            <person name="Cochrane G."/>
            <person name="Meng A."/>
            <person name="Brown T."/>
            <person name="Cohen L."/>
        </authorList>
    </citation>
    <scope>NUCLEOTIDE SEQUENCE</scope>
    <source>
        <strain evidence="3">Grunow 1884</strain>
    </source>
</reference>
<dbReference type="InterPro" id="IPR006145">
    <property type="entry name" value="PsdUridine_synth_RsuA/RluA"/>
</dbReference>
<evidence type="ECO:0000313" key="3">
    <source>
        <dbReference type="EMBL" id="CAD9321692.1"/>
    </source>
</evidence>
<gene>
    <name evidence="3" type="ORF">OSIN01602_LOCUS1537</name>
</gene>
<dbReference type="EMBL" id="HBGO01002714">
    <property type="protein sequence ID" value="CAD9321692.1"/>
    <property type="molecule type" value="Transcribed_RNA"/>
</dbReference>
<evidence type="ECO:0000259" key="2">
    <source>
        <dbReference type="Pfam" id="PF00849"/>
    </source>
</evidence>
<dbReference type="Gene3D" id="3.30.2350.10">
    <property type="entry name" value="Pseudouridine synthase"/>
    <property type="match status" value="2"/>
</dbReference>
<feature type="compositionally biased region" description="Polar residues" evidence="1">
    <location>
        <begin position="328"/>
        <end position="343"/>
    </location>
</feature>
<dbReference type="GO" id="GO:0003723">
    <property type="term" value="F:RNA binding"/>
    <property type="evidence" value="ECO:0007669"/>
    <property type="project" value="InterPro"/>
</dbReference>
<dbReference type="AlphaFoldDB" id="A0A7S1YWM8"/>
<proteinExistence type="predicted"/>
<dbReference type="PANTHER" id="PTHR21600:SF70">
    <property type="entry name" value="PSEUDOURIDINE SYNTHASE RSUA_RLUA-LIKE DOMAIN-CONTAINING PROTEIN"/>
    <property type="match status" value="1"/>
</dbReference>
<dbReference type="Pfam" id="PF00849">
    <property type="entry name" value="PseudoU_synth_2"/>
    <property type="match status" value="1"/>
</dbReference>